<dbReference type="EMBL" id="BARV01021362">
    <property type="protein sequence ID" value="GAI22779.1"/>
    <property type="molecule type" value="Genomic_DNA"/>
</dbReference>
<evidence type="ECO:0000313" key="7">
    <source>
        <dbReference type="EMBL" id="GAI22779.1"/>
    </source>
</evidence>
<organism evidence="7">
    <name type="scientific">marine sediment metagenome</name>
    <dbReference type="NCBI Taxonomy" id="412755"/>
    <lineage>
        <taxon>unclassified sequences</taxon>
        <taxon>metagenomes</taxon>
        <taxon>ecological metagenomes</taxon>
    </lineage>
</organism>
<protein>
    <recommendedName>
        <fullName evidence="6">YjeF C-terminal domain-containing protein</fullName>
    </recommendedName>
</protein>
<evidence type="ECO:0000256" key="5">
    <source>
        <dbReference type="ARBA" id="ARBA00023239"/>
    </source>
</evidence>
<gene>
    <name evidence="7" type="ORF">S06H3_35415</name>
</gene>
<dbReference type="CDD" id="cd01171">
    <property type="entry name" value="YXKO-related"/>
    <property type="match status" value="1"/>
</dbReference>
<sequence>MLPESIAKGKGLEKYGLQFRENGAVLINLVILPVAVHSVGEKSCSLQSGEFTLHGDGITAISKDIEIIKNRKAETILTPHMGEMSRITKMEISEVNKNKIGVLQRTAKELNVIVVLKGAHSLMGYPDETVFINMSGNPGMATAGSGDVLTGTIAAMFGLGLPLKDAV</sequence>
<evidence type="ECO:0000259" key="6">
    <source>
        <dbReference type="PROSITE" id="PS51383"/>
    </source>
</evidence>
<evidence type="ECO:0000256" key="4">
    <source>
        <dbReference type="ARBA" id="ARBA00023027"/>
    </source>
</evidence>
<dbReference type="Gene3D" id="3.40.1190.20">
    <property type="match status" value="1"/>
</dbReference>
<dbReference type="PROSITE" id="PS51383">
    <property type="entry name" value="YJEF_C_3"/>
    <property type="match status" value="1"/>
</dbReference>
<dbReference type="AlphaFoldDB" id="X1NVU1"/>
<feature type="domain" description="YjeF C-terminal" evidence="6">
    <location>
        <begin position="1"/>
        <end position="167"/>
    </location>
</feature>
<dbReference type="GO" id="GO:0005524">
    <property type="term" value="F:ATP binding"/>
    <property type="evidence" value="ECO:0007669"/>
    <property type="project" value="UniProtKB-KW"/>
</dbReference>
<keyword evidence="4" id="KW-0520">NAD</keyword>
<dbReference type="PROSITE" id="PS01050">
    <property type="entry name" value="YJEF_C_2"/>
    <property type="match status" value="1"/>
</dbReference>
<dbReference type="SUPFAM" id="SSF53613">
    <property type="entry name" value="Ribokinase-like"/>
    <property type="match status" value="1"/>
</dbReference>
<reference evidence="7" key="1">
    <citation type="journal article" date="2014" name="Front. Microbiol.">
        <title>High frequency of phylogenetically diverse reductive dehalogenase-homologous genes in deep subseafloor sedimentary metagenomes.</title>
        <authorList>
            <person name="Kawai M."/>
            <person name="Futagami T."/>
            <person name="Toyoda A."/>
            <person name="Takaki Y."/>
            <person name="Nishi S."/>
            <person name="Hori S."/>
            <person name="Arai W."/>
            <person name="Tsubouchi T."/>
            <person name="Morono Y."/>
            <person name="Uchiyama I."/>
            <person name="Ito T."/>
            <person name="Fujiyama A."/>
            <person name="Inagaki F."/>
            <person name="Takami H."/>
        </authorList>
    </citation>
    <scope>NUCLEOTIDE SEQUENCE</scope>
    <source>
        <strain evidence="7">Expedition CK06-06</strain>
    </source>
</reference>
<dbReference type="Pfam" id="PF01256">
    <property type="entry name" value="Carb_kinase"/>
    <property type="match status" value="1"/>
</dbReference>
<keyword evidence="3" id="KW-0521">NADP</keyword>
<proteinExistence type="predicted"/>
<evidence type="ECO:0000256" key="1">
    <source>
        <dbReference type="ARBA" id="ARBA00022741"/>
    </source>
</evidence>
<keyword evidence="5" id="KW-0456">Lyase</keyword>
<comment type="caution">
    <text evidence="7">The sequence shown here is derived from an EMBL/GenBank/DDBJ whole genome shotgun (WGS) entry which is preliminary data.</text>
</comment>
<accession>X1NVU1</accession>
<dbReference type="PANTHER" id="PTHR12592">
    <property type="entry name" value="ATP-DEPENDENT (S)-NAD(P)H-HYDRATE DEHYDRATASE FAMILY MEMBER"/>
    <property type="match status" value="1"/>
</dbReference>
<evidence type="ECO:0000256" key="2">
    <source>
        <dbReference type="ARBA" id="ARBA00022840"/>
    </source>
</evidence>
<keyword evidence="1" id="KW-0547">Nucleotide-binding</keyword>
<dbReference type="InterPro" id="IPR000631">
    <property type="entry name" value="CARKD"/>
</dbReference>
<dbReference type="PANTHER" id="PTHR12592:SF0">
    <property type="entry name" value="ATP-DEPENDENT (S)-NAD(P)H-HYDRATE DEHYDRATASE"/>
    <property type="match status" value="1"/>
</dbReference>
<keyword evidence="2" id="KW-0067">ATP-binding</keyword>
<dbReference type="GO" id="GO:0110051">
    <property type="term" value="P:metabolite repair"/>
    <property type="evidence" value="ECO:0007669"/>
    <property type="project" value="TreeGrafter"/>
</dbReference>
<dbReference type="InterPro" id="IPR029056">
    <property type="entry name" value="Ribokinase-like"/>
</dbReference>
<dbReference type="InterPro" id="IPR017953">
    <property type="entry name" value="Carbohydrate_kinase_pred_CS"/>
</dbReference>
<evidence type="ECO:0000256" key="3">
    <source>
        <dbReference type="ARBA" id="ARBA00022857"/>
    </source>
</evidence>
<name>X1NVU1_9ZZZZ</name>
<feature type="non-terminal residue" evidence="7">
    <location>
        <position position="167"/>
    </location>
</feature>
<dbReference type="GO" id="GO:0016836">
    <property type="term" value="F:hydro-lyase activity"/>
    <property type="evidence" value="ECO:0007669"/>
    <property type="project" value="InterPro"/>
</dbReference>